<name>A0AAW2T6D4_SESRA</name>
<dbReference type="EMBL" id="JACGWJ010000009">
    <property type="protein sequence ID" value="KAL0400172.1"/>
    <property type="molecule type" value="Genomic_DNA"/>
</dbReference>
<reference evidence="2" key="1">
    <citation type="submission" date="2020-06" db="EMBL/GenBank/DDBJ databases">
        <authorList>
            <person name="Li T."/>
            <person name="Hu X."/>
            <person name="Zhang T."/>
            <person name="Song X."/>
            <person name="Zhang H."/>
            <person name="Dai N."/>
            <person name="Sheng W."/>
            <person name="Hou X."/>
            <person name="Wei L."/>
        </authorList>
    </citation>
    <scope>NUCLEOTIDE SEQUENCE</scope>
    <source>
        <strain evidence="2">G02</strain>
        <tissue evidence="2">Leaf</tissue>
    </source>
</reference>
<dbReference type="PANTHER" id="PTHR11005">
    <property type="entry name" value="LYSOSOMAL ACID LIPASE-RELATED"/>
    <property type="match status" value="1"/>
</dbReference>
<gene>
    <name evidence="2" type="ORF">Sradi_2360500</name>
</gene>
<dbReference type="GO" id="GO:0006629">
    <property type="term" value="P:lipid metabolic process"/>
    <property type="evidence" value="ECO:0007669"/>
    <property type="project" value="InterPro"/>
</dbReference>
<dbReference type="InterPro" id="IPR029058">
    <property type="entry name" value="AB_hydrolase_fold"/>
</dbReference>
<accession>A0AAW2T6D4</accession>
<proteinExistence type="predicted"/>
<feature type="domain" description="Partial AB-hydrolase lipase" evidence="1">
    <location>
        <begin position="2"/>
        <end position="49"/>
    </location>
</feature>
<dbReference type="SUPFAM" id="SSF53474">
    <property type="entry name" value="alpha/beta-Hydrolases"/>
    <property type="match status" value="1"/>
</dbReference>
<dbReference type="AlphaFoldDB" id="A0AAW2T6D4"/>
<evidence type="ECO:0000313" key="2">
    <source>
        <dbReference type="EMBL" id="KAL0400172.1"/>
    </source>
</evidence>
<organism evidence="2">
    <name type="scientific">Sesamum radiatum</name>
    <name type="common">Black benniseed</name>
    <dbReference type="NCBI Taxonomy" id="300843"/>
    <lineage>
        <taxon>Eukaryota</taxon>
        <taxon>Viridiplantae</taxon>
        <taxon>Streptophyta</taxon>
        <taxon>Embryophyta</taxon>
        <taxon>Tracheophyta</taxon>
        <taxon>Spermatophyta</taxon>
        <taxon>Magnoliopsida</taxon>
        <taxon>eudicotyledons</taxon>
        <taxon>Gunneridae</taxon>
        <taxon>Pentapetalae</taxon>
        <taxon>asterids</taxon>
        <taxon>lamiids</taxon>
        <taxon>Lamiales</taxon>
        <taxon>Pedaliaceae</taxon>
        <taxon>Sesamum</taxon>
    </lineage>
</organism>
<reference evidence="2" key="2">
    <citation type="journal article" date="2024" name="Plant">
        <title>Genomic evolution and insights into agronomic trait innovations of Sesamum species.</title>
        <authorList>
            <person name="Miao H."/>
            <person name="Wang L."/>
            <person name="Qu L."/>
            <person name="Liu H."/>
            <person name="Sun Y."/>
            <person name="Le M."/>
            <person name="Wang Q."/>
            <person name="Wei S."/>
            <person name="Zheng Y."/>
            <person name="Lin W."/>
            <person name="Duan Y."/>
            <person name="Cao H."/>
            <person name="Xiong S."/>
            <person name="Wang X."/>
            <person name="Wei L."/>
            <person name="Li C."/>
            <person name="Ma Q."/>
            <person name="Ju M."/>
            <person name="Zhao R."/>
            <person name="Li G."/>
            <person name="Mu C."/>
            <person name="Tian Q."/>
            <person name="Mei H."/>
            <person name="Zhang T."/>
            <person name="Gao T."/>
            <person name="Zhang H."/>
        </authorList>
    </citation>
    <scope>NUCLEOTIDE SEQUENCE</scope>
    <source>
        <strain evidence="2">G02</strain>
    </source>
</reference>
<dbReference type="InterPro" id="IPR006693">
    <property type="entry name" value="AB_hydrolase_lipase"/>
</dbReference>
<dbReference type="Gene3D" id="3.40.50.1820">
    <property type="entry name" value="alpha/beta hydrolase"/>
    <property type="match status" value="1"/>
</dbReference>
<sequence length="153" mass="16843">MFQVTTEDGYILSIQNIPFGKSGNAGTGQRPPVLLHHGVLTDAVTWVLSPPEQSLALVLADNGFDVWLAFWDWSWDELAAYDLPATFQYIYQQTSQKLHYVGHSMGTLIAFAGFSKGQLVDKLRSAAMLCPIAYIAHMTSPIATNVAQTLLNQ</sequence>
<dbReference type="Pfam" id="PF04083">
    <property type="entry name" value="Abhydro_lipase"/>
    <property type="match status" value="1"/>
</dbReference>
<evidence type="ECO:0000259" key="1">
    <source>
        <dbReference type="Pfam" id="PF04083"/>
    </source>
</evidence>
<protein>
    <submittedName>
        <fullName evidence="2">Triacylglycerol lipase 2</fullName>
    </submittedName>
</protein>
<comment type="caution">
    <text evidence="2">The sequence shown here is derived from an EMBL/GenBank/DDBJ whole genome shotgun (WGS) entry which is preliminary data.</text>
</comment>